<evidence type="ECO:0000256" key="2">
    <source>
        <dbReference type="SAM" id="Phobius"/>
    </source>
</evidence>
<keyword evidence="2" id="KW-1133">Transmembrane helix</keyword>
<keyword evidence="2" id="KW-0812">Transmembrane</keyword>
<feature type="transmembrane region" description="Helical" evidence="2">
    <location>
        <begin position="1046"/>
        <end position="1067"/>
    </location>
</feature>
<feature type="compositionally biased region" description="Polar residues" evidence="1">
    <location>
        <begin position="61"/>
        <end position="78"/>
    </location>
</feature>
<organism evidence="3">
    <name type="scientific">Fagus sylvatica</name>
    <name type="common">Beechnut</name>
    <dbReference type="NCBI Taxonomy" id="28930"/>
    <lineage>
        <taxon>Eukaryota</taxon>
        <taxon>Viridiplantae</taxon>
        <taxon>Streptophyta</taxon>
        <taxon>Embryophyta</taxon>
        <taxon>Tracheophyta</taxon>
        <taxon>Spermatophyta</taxon>
        <taxon>Magnoliopsida</taxon>
        <taxon>eudicotyledons</taxon>
        <taxon>Gunneridae</taxon>
        <taxon>Pentapetalae</taxon>
        <taxon>rosids</taxon>
        <taxon>fabids</taxon>
        <taxon>Fagales</taxon>
        <taxon>Fagaceae</taxon>
        <taxon>Fagus</taxon>
    </lineage>
</organism>
<name>A0A2N9J9S7_FAGSY</name>
<dbReference type="PANTHER" id="PTHR33116:SF78">
    <property type="entry name" value="OS12G0587133 PROTEIN"/>
    <property type="match status" value="1"/>
</dbReference>
<reference evidence="3" key="1">
    <citation type="submission" date="2018-02" db="EMBL/GenBank/DDBJ databases">
        <authorList>
            <person name="Cohen D.B."/>
            <person name="Kent A.D."/>
        </authorList>
    </citation>
    <scope>NUCLEOTIDE SEQUENCE</scope>
</reference>
<dbReference type="Gene3D" id="3.60.10.10">
    <property type="entry name" value="Endonuclease/exonuclease/phosphatase"/>
    <property type="match status" value="1"/>
</dbReference>
<sequence length="1105" mass="125157">MTPTPNPHLYLPPPNHFPPLYPQPFPFPLPFVLPNPFFFSGLPHGPATSLGWFPALPTQPPSSDTTQSPTFPTNNSNHPHLPTPQMHQPKPIIPSTQIKQHKPKPNSQLPKPPNSITIDNKTFMINSEIYGKEGEFFQHRRDGYKAIHVICHSNHYGYFLEISEFHSGSRQGVDGDCDCCRVVSDAVGSKQGKECCTPRILPTDTNFENHVTIAVNHALGDLDKIAGKGNLEFEVNARVDILLNLTLNRIKTTSPKSTLPPRPRPLKLRFHLTPRRCYLEKGDKFLSVSELSTPLESDLMVSAVEGSSEPVTQAEDQRGHDTVSSTLKGPQSTWVLEQLKEFGLILGASFVDFEDKIMELLIDIEASSGLKCKGAASQNRKGDKSCVPKELWASGGIILMWDTSVVEKVEEAVSLFSVSCKFKEVHSGFEWGFSRVYGPHRDVERRLMWEELSGICAWWDVPWCVGGDFNMVHYPTERGGTDRISPNMQEFSNFIFDMGLMDLPLEGGSITWSNARSKSRIDRFIFTLSLESHFSKINQHCMPHLLSDYFPIALSCGFMQRGKSPFRFENMCFMGEDFTDRVQQWWDSYCVSGSLSSILVQKLKLLKLDLKQWNVEVFGNFNAKKNEILSCIQDLDRVEEQRRLSSKERLSHQQYKTEYGNLLFLEEITWWQKSRVTWLQEGDKNTRFFHRVANSNRRFNSIDHLSIDGVWLGNKAPGPDGFSMAFFKGCWSIIKADVMAVFHDFHLHGSFVKSMNATFLALIPKKLGAVECKDFRLISLVTGVYKIRAKVLANCLKVVLEKVVLDSHNAFVGGRQILDSVLIANENLDSQLKASTPGVLSLSLTYLGLPLGASFKMKSGWNGVLEKMEKRLAGWKRLYLYKGGCLTLLKSTLSSLPTSYLSLFSIPMSVTRRIEKLQRNFLWGSLANEHKYHLVNWQQICTPIPNGGLGIRNVVVFNKALLGKWLWRYATEPMSLWRQEVAVVDTFMEVLYSAHIHISRLDSICWNLSTRETFEVRSFYSAMIQPSPSFSWRSEWKAKVPSRVAFFLWTATLGVWWIFSIVGMVVWVGVKLGKSGKQYLTVSCGVFGVSGMLEPLMGRKLLSRL</sequence>
<dbReference type="SUPFAM" id="SSF56219">
    <property type="entry name" value="DNase I-like"/>
    <property type="match status" value="1"/>
</dbReference>
<dbReference type="InterPro" id="IPR036691">
    <property type="entry name" value="Endo/exonu/phosph_ase_sf"/>
</dbReference>
<gene>
    <name evidence="3" type="ORF">FSB_LOCUS61247</name>
</gene>
<evidence type="ECO:0000313" key="3">
    <source>
        <dbReference type="EMBL" id="SPD33365.1"/>
    </source>
</evidence>
<evidence type="ECO:0000256" key="1">
    <source>
        <dbReference type="SAM" id="MobiDB-lite"/>
    </source>
</evidence>
<accession>A0A2N9J9S7</accession>
<feature type="compositionally biased region" description="Polar residues" evidence="1">
    <location>
        <begin position="105"/>
        <end position="116"/>
    </location>
</feature>
<dbReference type="PANTHER" id="PTHR33116">
    <property type="entry name" value="REVERSE TRANSCRIPTASE ZINC-BINDING DOMAIN-CONTAINING PROTEIN-RELATED-RELATED"/>
    <property type="match status" value="1"/>
</dbReference>
<evidence type="ECO:0008006" key="4">
    <source>
        <dbReference type="Google" id="ProtNLM"/>
    </source>
</evidence>
<feature type="region of interest" description="Disordered" evidence="1">
    <location>
        <begin position="52"/>
        <end position="116"/>
    </location>
</feature>
<protein>
    <recommendedName>
        <fullName evidence="4">Reverse transcriptase zinc-binding domain-containing protein</fullName>
    </recommendedName>
</protein>
<keyword evidence="2" id="KW-0472">Membrane</keyword>
<dbReference type="EMBL" id="OIVN01006450">
    <property type="protein sequence ID" value="SPD33365.1"/>
    <property type="molecule type" value="Genomic_DNA"/>
</dbReference>
<dbReference type="AlphaFoldDB" id="A0A2N9J9S7"/>
<proteinExistence type="predicted"/>
<feature type="region of interest" description="Disordered" evidence="1">
    <location>
        <begin position="306"/>
        <end position="326"/>
    </location>
</feature>